<gene>
    <name evidence="3" type="ORF">JVW63_03980</name>
</gene>
<sequence length="222" mass="24312">MSENEFDIVNAAAGDSLIAVLDEIIETVTLARGVPMSASAMINRSEVLDLLETARDIVPDQIEAADTIIAEASEVKADAQRRAKTILERAHADAEETVQQARRHAADLVSEHAVTKAAHAEAERILAETRSQAQRMNAGADRYSDDSLAYLQSELEGLLSKVHAGRQELSRREENRVAKERAGSASASDAVREDVVSDDDSQPTLNEVRFDDEFEPPFDNEK</sequence>
<dbReference type="Proteomes" id="UP000705983">
    <property type="component" value="Unassembled WGS sequence"/>
</dbReference>
<name>A0ABS2TDY1_9ACTO</name>
<dbReference type="RefSeq" id="WP_182169976.1">
    <property type="nucleotide sequence ID" value="NZ_CP059676.1"/>
</dbReference>
<accession>A0ABS2TDY1</accession>
<evidence type="ECO:0000256" key="1">
    <source>
        <dbReference type="SAM" id="Coils"/>
    </source>
</evidence>
<keyword evidence="1" id="KW-0175">Coiled coil</keyword>
<organism evidence="3 4">
    <name type="scientific">Flaviflexus equikiangi</name>
    <dbReference type="NCBI Taxonomy" id="2758573"/>
    <lineage>
        <taxon>Bacteria</taxon>
        <taxon>Bacillati</taxon>
        <taxon>Actinomycetota</taxon>
        <taxon>Actinomycetes</taxon>
        <taxon>Actinomycetales</taxon>
        <taxon>Actinomycetaceae</taxon>
        <taxon>Flaviflexus</taxon>
    </lineage>
</organism>
<reference evidence="4" key="1">
    <citation type="submission" date="2021-02" db="EMBL/GenBank/DDBJ databases">
        <title>Leucobacter sp. CX169.</title>
        <authorList>
            <person name="Cheng Y."/>
        </authorList>
    </citation>
    <scope>NUCLEOTIDE SEQUENCE [LARGE SCALE GENOMIC DNA]</scope>
    <source>
        <strain evidence="4">JY899</strain>
    </source>
</reference>
<keyword evidence="4" id="KW-1185">Reference proteome</keyword>
<feature type="compositionally biased region" description="Acidic residues" evidence="2">
    <location>
        <begin position="210"/>
        <end position="222"/>
    </location>
</feature>
<protein>
    <recommendedName>
        <fullName evidence="5">ATPase</fullName>
    </recommendedName>
</protein>
<proteinExistence type="predicted"/>
<feature type="compositionally biased region" description="Basic and acidic residues" evidence="2">
    <location>
        <begin position="165"/>
        <end position="182"/>
    </location>
</feature>
<feature type="coiled-coil region" evidence="1">
    <location>
        <begin position="69"/>
        <end position="111"/>
    </location>
</feature>
<feature type="region of interest" description="Disordered" evidence="2">
    <location>
        <begin position="165"/>
        <end position="222"/>
    </location>
</feature>
<evidence type="ECO:0008006" key="5">
    <source>
        <dbReference type="Google" id="ProtNLM"/>
    </source>
</evidence>
<comment type="caution">
    <text evidence="3">The sequence shown here is derived from an EMBL/GenBank/DDBJ whole genome shotgun (WGS) entry which is preliminary data.</text>
</comment>
<evidence type="ECO:0000313" key="3">
    <source>
        <dbReference type="EMBL" id="MBM9432860.1"/>
    </source>
</evidence>
<evidence type="ECO:0000256" key="2">
    <source>
        <dbReference type="SAM" id="MobiDB-lite"/>
    </source>
</evidence>
<dbReference type="EMBL" id="JAFFJS010000002">
    <property type="protein sequence ID" value="MBM9432860.1"/>
    <property type="molecule type" value="Genomic_DNA"/>
</dbReference>
<evidence type="ECO:0000313" key="4">
    <source>
        <dbReference type="Proteomes" id="UP000705983"/>
    </source>
</evidence>